<reference evidence="1" key="1">
    <citation type="journal article" date="2010" name="Environ. Microbiol.">
        <title>The metavirome of a hypersaline environment.</title>
        <authorList>
            <person name="Santos F."/>
            <person name="Yarza P."/>
            <person name="Parro V."/>
            <person name="Briones C."/>
            <person name="Anton J."/>
        </authorList>
    </citation>
    <scope>NUCLEOTIDE SEQUENCE</scope>
</reference>
<accession>D5L2E9</accession>
<sequence length="108" mass="11311">MEHYMVSVTAQQLDTASAPLHTVTASAGAVIRRLVVVYDRTATARVTTTVTAAGASVLSQQLDMTGQSTTIDLRPDTTVDSGETVTVTVRNALDSPQTVCVMAAVESQ</sequence>
<organism evidence="1">
    <name type="scientific">uncultured virus</name>
    <dbReference type="NCBI Taxonomy" id="340016"/>
    <lineage>
        <taxon>Viruses</taxon>
        <taxon>environmental samples</taxon>
    </lineage>
</organism>
<evidence type="ECO:0000313" key="1">
    <source>
        <dbReference type="EMBL" id="ADE29208.1"/>
    </source>
</evidence>
<protein>
    <submittedName>
        <fullName evidence="1">Uncharacterized protein</fullName>
    </submittedName>
</protein>
<name>D5L2E9_9VIRU</name>
<proteinExistence type="predicted"/>
<dbReference type="EMBL" id="GU735196">
    <property type="protein sequence ID" value="ADE29208.1"/>
    <property type="molecule type" value="Genomic_DNA"/>
</dbReference>